<evidence type="ECO:0000256" key="3">
    <source>
        <dbReference type="ARBA" id="ARBA00022512"/>
    </source>
</evidence>
<evidence type="ECO:0000313" key="10">
    <source>
        <dbReference type="EMBL" id="PYI21333.1"/>
    </source>
</evidence>
<comment type="similarity">
    <text evidence="2 7">Belongs to the glycosyl hydrolase 17 family.</text>
</comment>
<evidence type="ECO:0000256" key="5">
    <source>
        <dbReference type="ARBA" id="ARBA00022729"/>
    </source>
</evidence>
<reference evidence="10 11" key="1">
    <citation type="submission" date="2018-02" db="EMBL/GenBank/DDBJ databases">
        <title>The genomes of Aspergillus section Nigri reveals drivers in fungal speciation.</title>
        <authorList>
            <consortium name="DOE Joint Genome Institute"/>
            <person name="Vesth T.C."/>
            <person name="Nybo J."/>
            <person name="Theobald S."/>
            <person name="Brandl J."/>
            <person name="Frisvad J.C."/>
            <person name="Nielsen K.F."/>
            <person name="Lyhne E.K."/>
            <person name="Kogle M.E."/>
            <person name="Kuo A."/>
            <person name="Riley R."/>
            <person name="Clum A."/>
            <person name="Nolan M."/>
            <person name="Lipzen A."/>
            <person name="Salamov A."/>
            <person name="Henrissat B."/>
            <person name="Wiebenga A."/>
            <person name="De vries R.P."/>
            <person name="Grigoriev I.V."/>
            <person name="Mortensen U.H."/>
            <person name="Andersen M.R."/>
            <person name="Baker S.E."/>
        </authorList>
    </citation>
    <scope>NUCLEOTIDE SEQUENCE [LARGE SCALE GENOMIC DNA]</scope>
    <source>
        <strain evidence="10 11">CBS 115571</strain>
    </source>
</reference>
<dbReference type="GO" id="GO:0005576">
    <property type="term" value="C:extracellular region"/>
    <property type="evidence" value="ECO:0007669"/>
    <property type="project" value="TreeGrafter"/>
</dbReference>
<dbReference type="GO" id="GO:0009986">
    <property type="term" value="C:cell surface"/>
    <property type="evidence" value="ECO:0007669"/>
    <property type="project" value="TreeGrafter"/>
</dbReference>
<gene>
    <name evidence="10" type="ORF">BO99DRAFT_420804</name>
</gene>
<dbReference type="GO" id="GO:0005975">
    <property type="term" value="P:carbohydrate metabolic process"/>
    <property type="evidence" value="ECO:0007669"/>
    <property type="project" value="InterPro"/>
</dbReference>
<keyword evidence="4" id="KW-0964">Secreted</keyword>
<dbReference type="InterPro" id="IPR000490">
    <property type="entry name" value="Glyco_hydro_17"/>
</dbReference>
<organism evidence="10 11">
    <name type="scientific">Aspergillus violaceofuscus (strain CBS 115571)</name>
    <dbReference type="NCBI Taxonomy" id="1450538"/>
    <lineage>
        <taxon>Eukaryota</taxon>
        <taxon>Fungi</taxon>
        <taxon>Dikarya</taxon>
        <taxon>Ascomycota</taxon>
        <taxon>Pezizomycotina</taxon>
        <taxon>Eurotiomycetes</taxon>
        <taxon>Eurotiomycetidae</taxon>
        <taxon>Eurotiales</taxon>
        <taxon>Aspergillaceae</taxon>
        <taxon>Aspergillus</taxon>
    </lineage>
</organism>
<dbReference type="InterPro" id="IPR017853">
    <property type="entry name" value="GH"/>
</dbReference>
<evidence type="ECO:0000256" key="8">
    <source>
        <dbReference type="SAM" id="MobiDB-lite"/>
    </source>
</evidence>
<dbReference type="PANTHER" id="PTHR16631:SF14">
    <property type="entry name" value="FAMILY 17 GLUCOSIDASE SCW10-RELATED"/>
    <property type="match status" value="1"/>
</dbReference>
<protein>
    <submittedName>
        <fullName evidence="10">Glycoside hydrolase</fullName>
    </submittedName>
</protein>
<dbReference type="GO" id="GO:0071555">
    <property type="term" value="P:cell wall organization"/>
    <property type="evidence" value="ECO:0007669"/>
    <property type="project" value="TreeGrafter"/>
</dbReference>
<sequence>MQWTCRFHLAAPSLLLPLLLLLLLGLNSNTVPAHPTRRSNRNNWLPNPLNLGPDATSALTWLDQSANQLSNTVIHGLNSALPDSDSDSDSAPAPAPNPPPSPQSPSPASSSSTPPDKNYGIAYSPYTAEGTCKPAAQITHDLTQLAGYAFVRIYGTDCDQTRLVLAAARGLGLRVFAGLADLAHFADDLALIIAAAADDWRTIHTVAIGNELLNSGRNTASEIVGAVQAARATLRGAGYAGPVVAVDTVAALLANPGLCAVSDYCAANCHAFFDDAVTAEGAGAFVREQVGRSKGNRNKKVVITESGWPHAGQPNGKAVPSLENQRAAVRSLREAFAGDSPELVLFSSFDDLWKVDNGYTFGAEKFWGILGH</sequence>
<dbReference type="AlphaFoldDB" id="A0A2V5HIX3"/>
<evidence type="ECO:0000256" key="6">
    <source>
        <dbReference type="ARBA" id="ARBA00022801"/>
    </source>
</evidence>
<name>A0A2V5HIX3_ASPV1</name>
<dbReference type="GO" id="GO:0042973">
    <property type="term" value="F:glucan endo-1,3-beta-D-glucosidase activity"/>
    <property type="evidence" value="ECO:0007669"/>
    <property type="project" value="TreeGrafter"/>
</dbReference>
<dbReference type="Gene3D" id="3.20.20.80">
    <property type="entry name" value="Glycosidases"/>
    <property type="match status" value="2"/>
</dbReference>
<comment type="subcellular location">
    <subcellularLocation>
        <location evidence="1">Secreted</location>
        <location evidence="1">Cell wall</location>
    </subcellularLocation>
</comment>
<dbReference type="STRING" id="1450538.A0A2V5HIX3"/>
<dbReference type="EMBL" id="KZ825117">
    <property type="protein sequence ID" value="PYI21333.1"/>
    <property type="molecule type" value="Genomic_DNA"/>
</dbReference>
<keyword evidence="11" id="KW-1185">Reference proteome</keyword>
<dbReference type="Proteomes" id="UP000249829">
    <property type="component" value="Unassembled WGS sequence"/>
</dbReference>
<feature type="compositionally biased region" description="Low complexity" evidence="8">
    <location>
        <begin position="106"/>
        <end position="116"/>
    </location>
</feature>
<keyword evidence="6 10" id="KW-0378">Hydrolase</keyword>
<evidence type="ECO:0000256" key="9">
    <source>
        <dbReference type="SAM" id="SignalP"/>
    </source>
</evidence>
<dbReference type="SUPFAM" id="SSF51445">
    <property type="entry name" value="(Trans)glycosidases"/>
    <property type="match status" value="1"/>
</dbReference>
<evidence type="ECO:0000256" key="2">
    <source>
        <dbReference type="ARBA" id="ARBA00008773"/>
    </source>
</evidence>
<proteinExistence type="inferred from homology"/>
<feature type="signal peptide" evidence="9">
    <location>
        <begin position="1"/>
        <end position="33"/>
    </location>
</feature>
<evidence type="ECO:0000256" key="1">
    <source>
        <dbReference type="ARBA" id="ARBA00004191"/>
    </source>
</evidence>
<dbReference type="GO" id="GO:0009277">
    <property type="term" value="C:fungal-type cell wall"/>
    <property type="evidence" value="ECO:0007669"/>
    <property type="project" value="TreeGrafter"/>
</dbReference>
<evidence type="ECO:0000256" key="7">
    <source>
        <dbReference type="RuleBase" id="RU004335"/>
    </source>
</evidence>
<dbReference type="PANTHER" id="PTHR16631">
    <property type="entry name" value="GLUCAN 1,3-BETA-GLUCOSIDASE"/>
    <property type="match status" value="1"/>
</dbReference>
<keyword evidence="3" id="KW-0134">Cell wall</keyword>
<feature type="region of interest" description="Disordered" evidence="8">
    <location>
        <begin position="77"/>
        <end position="120"/>
    </location>
</feature>
<dbReference type="OMA" id="KRTMITE"/>
<feature type="compositionally biased region" description="Pro residues" evidence="8">
    <location>
        <begin position="93"/>
        <end position="105"/>
    </location>
</feature>
<evidence type="ECO:0000256" key="4">
    <source>
        <dbReference type="ARBA" id="ARBA00022525"/>
    </source>
</evidence>
<dbReference type="InterPro" id="IPR050732">
    <property type="entry name" value="Beta-glucan_modifiers"/>
</dbReference>
<keyword evidence="5 9" id="KW-0732">Signal</keyword>
<accession>A0A2V5HIX3</accession>
<feature type="chain" id="PRO_5015966266" evidence="9">
    <location>
        <begin position="34"/>
        <end position="372"/>
    </location>
</feature>
<dbReference type="Pfam" id="PF00332">
    <property type="entry name" value="Glyco_hydro_17"/>
    <property type="match status" value="1"/>
</dbReference>
<evidence type="ECO:0000313" key="11">
    <source>
        <dbReference type="Proteomes" id="UP000249829"/>
    </source>
</evidence>